<evidence type="ECO:0000259" key="2">
    <source>
        <dbReference type="PROSITE" id="PS50022"/>
    </source>
</evidence>
<dbReference type="SUPFAM" id="SSF49785">
    <property type="entry name" value="Galactose-binding domain-like"/>
    <property type="match status" value="1"/>
</dbReference>
<dbReference type="PROSITE" id="PS50022">
    <property type="entry name" value="FA58C_3"/>
    <property type="match status" value="1"/>
</dbReference>
<dbReference type="InterPro" id="IPR013783">
    <property type="entry name" value="Ig-like_fold"/>
</dbReference>
<dbReference type="GO" id="GO:0031410">
    <property type="term" value="C:cytoplasmic vesicle"/>
    <property type="evidence" value="ECO:0007669"/>
    <property type="project" value="TreeGrafter"/>
</dbReference>
<dbReference type="InterPro" id="IPR029058">
    <property type="entry name" value="AB_hydrolase_fold"/>
</dbReference>
<dbReference type="InterPro" id="IPR035986">
    <property type="entry name" value="PKD_dom_sf"/>
</dbReference>
<dbReference type="RefSeq" id="WP_002636321.1">
    <property type="nucleotide sequence ID" value="NZ_CP012109.1"/>
</dbReference>
<dbReference type="OrthoDB" id="5378798at2"/>
<dbReference type="InterPro" id="IPR000421">
    <property type="entry name" value="FA58C"/>
</dbReference>
<dbReference type="InterPro" id="IPR008979">
    <property type="entry name" value="Galactose-bd-like_sf"/>
</dbReference>
<dbReference type="SUPFAM" id="SSF49299">
    <property type="entry name" value="PKD domain"/>
    <property type="match status" value="1"/>
</dbReference>
<dbReference type="Gene3D" id="2.60.120.260">
    <property type="entry name" value="Galactose-binding domain-like"/>
    <property type="match status" value="1"/>
</dbReference>
<dbReference type="InterPro" id="IPR022409">
    <property type="entry name" value="PKD/Chitinase_dom"/>
</dbReference>
<dbReference type="SMART" id="SM00089">
    <property type="entry name" value="PKD"/>
    <property type="match status" value="1"/>
</dbReference>
<dbReference type="PATRIC" id="fig|1297742.4.peg.4860"/>
<dbReference type="STRING" id="1297742.A176_004813"/>
<dbReference type="SUPFAM" id="SSF53474">
    <property type="entry name" value="alpha/beta-Hydrolases"/>
    <property type="match status" value="1"/>
</dbReference>
<dbReference type="GO" id="GO:0016020">
    <property type="term" value="C:membrane"/>
    <property type="evidence" value="ECO:0007669"/>
    <property type="project" value="TreeGrafter"/>
</dbReference>
<feature type="chain" id="PRO_5005213063" evidence="1">
    <location>
        <begin position="26"/>
        <end position="510"/>
    </location>
</feature>
<keyword evidence="4" id="KW-1185">Reference proteome</keyword>
<keyword evidence="1" id="KW-0732">Signal</keyword>
<dbReference type="Gene3D" id="2.60.40.10">
    <property type="entry name" value="Immunoglobulins"/>
    <property type="match status" value="1"/>
</dbReference>
<dbReference type="AlphaFoldDB" id="A0A0H4WWX2"/>
<dbReference type="Proteomes" id="UP000009026">
    <property type="component" value="Chromosome"/>
</dbReference>
<reference evidence="3 4" key="1">
    <citation type="journal article" date="2016" name="PLoS ONE">
        <title>Complete Genome Sequence and Comparative Genomics of a Novel Myxobacterium Myxococcus hansupus.</title>
        <authorList>
            <person name="Sharma G."/>
            <person name="Narwani T."/>
            <person name="Subramanian S."/>
        </authorList>
    </citation>
    <scope>NUCLEOTIDE SEQUENCE [LARGE SCALE GENOMIC DNA]</scope>
    <source>
        <strain evidence="4">mixupus</strain>
    </source>
</reference>
<dbReference type="Gene3D" id="3.40.50.1820">
    <property type="entry name" value="alpha/beta hydrolase"/>
    <property type="match status" value="1"/>
</dbReference>
<accession>A0A0H4WWX2</accession>
<dbReference type="PANTHER" id="PTHR46182:SF2">
    <property type="entry name" value="FI19480P1"/>
    <property type="match status" value="1"/>
</dbReference>
<dbReference type="EMBL" id="CP012109">
    <property type="protein sequence ID" value="AKQ67901.1"/>
    <property type="molecule type" value="Genomic_DNA"/>
</dbReference>
<protein>
    <submittedName>
        <fullName evidence="3">Chitinase</fullName>
    </submittedName>
</protein>
<evidence type="ECO:0000256" key="1">
    <source>
        <dbReference type="SAM" id="SignalP"/>
    </source>
</evidence>
<organism evidence="3 4">
    <name type="scientific">Pseudomyxococcus hansupus</name>
    <dbReference type="NCBI Taxonomy" id="1297742"/>
    <lineage>
        <taxon>Bacteria</taxon>
        <taxon>Pseudomonadati</taxon>
        <taxon>Myxococcota</taxon>
        <taxon>Myxococcia</taxon>
        <taxon>Myxococcales</taxon>
        <taxon>Cystobacterineae</taxon>
        <taxon>Myxococcaceae</taxon>
        <taxon>Pseudomyxococcus</taxon>
    </lineage>
</organism>
<dbReference type="eggNOG" id="COG4099">
    <property type="taxonomic scope" value="Bacteria"/>
</dbReference>
<dbReference type="PANTHER" id="PTHR46182">
    <property type="entry name" value="FI19480P1"/>
    <property type="match status" value="1"/>
</dbReference>
<evidence type="ECO:0000313" key="3">
    <source>
        <dbReference type="EMBL" id="AKQ67901.1"/>
    </source>
</evidence>
<sequence length="510" mass="54573">MRWNPRSLAEALCFLTLPLALPAQAQATNVALNKPATASSIHSVGYPTQFGPAKAFNGIINTADRWSSAVSPLHSNPEWLEVDLQAAHGVTGITLYVSRDNTYGRMVDFDVLYRASDTGSYQVVPGGAITGNTENIRTLTFTQPVNARYVRLQCKLATNDNLCRVRELQVFGTALTNQPPSVFAGNDTTLTLPDNSAPLQGSATDSDGTIAHYLWEQVSGPSTATLLSATSPSATATGLVAGVYVFRLTATDNQGATGSDVVSITVNPASAPADPRAGKLHVWNRGGRYDAAVFLPKAYGTQPGKKYPAVLSLHGRVGTTLSDDHTEVGTNPEGFIRQLTPGKPLVDTFPGIVIAPNGPRVGAPLDTWWQVDSTHLVIQQALALYDIDPERVTVTGLSAGGSGVNEQMKKYRATYAGGVPIAYLPPTMDEPCDLANFPIWASGNTDDGVFSVHRWTHATTGFYTVVRQCPGYTGEFLLTVNPSGGHSGWDAFWSRSDVQNWLVSQQRKAP</sequence>
<proteinExistence type="predicted"/>
<dbReference type="KEGG" id="mym:A176_004813"/>
<dbReference type="CDD" id="cd00146">
    <property type="entry name" value="PKD"/>
    <property type="match status" value="1"/>
</dbReference>
<dbReference type="Pfam" id="PF00754">
    <property type="entry name" value="F5_F8_type_C"/>
    <property type="match status" value="1"/>
</dbReference>
<dbReference type="Pfam" id="PF22352">
    <property type="entry name" value="K319L-like_PKD"/>
    <property type="match status" value="1"/>
</dbReference>
<gene>
    <name evidence="3" type="ORF">A176_004813</name>
</gene>
<evidence type="ECO:0000313" key="4">
    <source>
        <dbReference type="Proteomes" id="UP000009026"/>
    </source>
</evidence>
<feature type="signal peptide" evidence="1">
    <location>
        <begin position="1"/>
        <end position="25"/>
    </location>
</feature>
<name>A0A0H4WWX2_9BACT</name>
<dbReference type="InterPro" id="IPR029865">
    <property type="entry name" value="KIAA0319-like"/>
</dbReference>
<feature type="domain" description="F5/8 type C" evidence="2">
    <location>
        <begin position="13"/>
        <end position="173"/>
    </location>
</feature>